<proteinExistence type="predicted"/>
<evidence type="ECO:0000256" key="1">
    <source>
        <dbReference type="SAM" id="Phobius"/>
    </source>
</evidence>
<organism evidence="3 4">
    <name type="scientific">Candidatus Brachybacterium intestinipullorum</name>
    <dbReference type="NCBI Taxonomy" id="2838512"/>
    <lineage>
        <taxon>Bacteria</taxon>
        <taxon>Bacillati</taxon>
        <taxon>Actinomycetota</taxon>
        <taxon>Actinomycetes</taxon>
        <taxon>Micrococcales</taxon>
        <taxon>Dermabacteraceae</taxon>
        <taxon>Brachybacterium</taxon>
    </lineage>
</organism>
<keyword evidence="1" id="KW-0472">Membrane</keyword>
<dbReference type="NCBIfam" id="NF041390">
    <property type="entry name" value="TadE_Rv3655c"/>
    <property type="match status" value="1"/>
</dbReference>
<sequence>MRTRSARSSRLRDDRGSATAETAIVLPVVVVMVVLVLLTGAGLGSQLRLESAARGAARELARGEDQAVAVAAAERIGGPGTQVAVSGSGEWVRVEVTRTLDAPSGALGGASWALSADAEARLEPQLLEQGAAQGAGT</sequence>
<dbReference type="InterPro" id="IPR012495">
    <property type="entry name" value="TadE-like_dom"/>
</dbReference>
<feature type="domain" description="TadE-like" evidence="2">
    <location>
        <begin position="16"/>
        <end position="58"/>
    </location>
</feature>
<keyword evidence="1" id="KW-0812">Transmembrane</keyword>
<reference evidence="3" key="2">
    <citation type="submission" date="2021-04" db="EMBL/GenBank/DDBJ databases">
        <authorList>
            <person name="Gilroy R."/>
        </authorList>
    </citation>
    <scope>NUCLEOTIDE SEQUENCE</scope>
    <source>
        <strain evidence="3">CHK130-7132</strain>
    </source>
</reference>
<name>A0A9D2Q3J4_9MICO</name>
<comment type="caution">
    <text evidence="3">The sequence shown here is derived from an EMBL/GenBank/DDBJ whole genome shotgun (WGS) entry which is preliminary data.</text>
</comment>
<reference evidence="3" key="1">
    <citation type="journal article" date="2021" name="PeerJ">
        <title>Extensive microbial diversity within the chicken gut microbiome revealed by metagenomics and culture.</title>
        <authorList>
            <person name="Gilroy R."/>
            <person name="Ravi A."/>
            <person name="Getino M."/>
            <person name="Pursley I."/>
            <person name="Horton D.L."/>
            <person name="Alikhan N.F."/>
            <person name="Baker D."/>
            <person name="Gharbi K."/>
            <person name="Hall N."/>
            <person name="Watson M."/>
            <person name="Adriaenssens E.M."/>
            <person name="Foster-Nyarko E."/>
            <person name="Jarju S."/>
            <person name="Secka A."/>
            <person name="Antonio M."/>
            <person name="Oren A."/>
            <person name="Chaudhuri R.R."/>
            <person name="La Ragione R."/>
            <person name="Hildebrand F."/>
            <person name="Pallen M.J."/>
        </authorList>
    </citation>
    <scope>NUCLEOTIDE SEQUENCE</scope>
    <source>
        <strain evidence="3">CHK130-7132</strain>
    </source>
</reference>
<keyword evidence="1" id="KW-1133">Transmembrane helix</keyword>
<accession>A0A9D2Q3J4</accession>
<evidence type="ECO:0000313" key="3">
    <source>
        <dbReference type="EMBL" id="HJC70851.1"/>
    </source>
</evidence>
<dbReference type="InterPro" id="IPR049790">
    <property type="entry name" value="Rv3655c/TadE"/>
</dbReference>
<dbReference type="Pfam" id="PF07811">
    <property type="entry name" value="TadE"/>
    <property type="match status" value="1"/>
</dbReference>
<feature type="transmembrane region" description="Helical" evidence="1">
    <location>
        <begin position="21"/>
        <end position="44"/>
    </location>
</feature>
<dbReference type="Proteomes" id="UP000823854">
    <property type="component" value="Unassembled WGS sequence"/>
</dbReference>
<dbReference type="EMBL" id="DWWC01000307">
    <property type="protein sequence ID" value="HJC70851.1"/>
    <property type="molecule type" value="Genomic_DNA"/>
</dbReference>
<evidence type="ECO:0000259" key="2">
    <source>
        <dbReference type="Pfam" id="PF07811"/>
    </source>
</evidence>
<evidence type="ECO:0000313" key="4">
    <source>
        <dbReference type="Proteomes" id="UP000823854"/>
    </source>
</evidence>
<dbReference type="AlphaFoldDB" id="A0A9D2Q3J4"/>
<protein>
    <submittedName>
        <fullName evidence="3">Pilus assembly protein</fullName>
    </submittedName>
</protein>
<gene>
    <name evidence="3" type="ORF">H9932_14410</name>
</gene>